<dbReference type="SUPFAM" id="SSF101936">
    <property type="entry name" value="DNA-binding pseudobarrel domain"/>
    <property type="match status" value="1"/>
</dbReference>
<feature type="region of interest" description="Disordered" evidence="6">
    <location>
        <begin position="189"/>
        <end position="273"/>
    </location>
</feature>
<keyword evidence="3" id="KW-0238">DNA-binding</keyword>
<evidence type="ECO:0000256" key="4">
    <source>
        <dbReference type="ARBA" id="ARBA00023163"/>
    </source>
</evidence>
<evidence type="ECO:0000256" key="2">
    <source>
        <dbReference type="ARBA" id="ARBA00023015"/>
    </source>
</evidence>
<gene>
    <name evidence="8" type="primary">LOC104704315</name>
</gene>
<dbReference type="PANTHER" id="PTHR31541:SF56">
    <property type="entry name" value="DOMAIN PROTEIN, PUTATIVE (DUF313)-RELATED"/>
    <property type="match status" value="1"/>
</dbReference>
<dbReference type="Pfam" id="PF03754">
    <property type="entry name" value="At2g31720-like"/>
    <property type="match status" value="1"/>
</dbReference>
<evidence type="ECO:0000313" key="8">
    <source>
        <dbReference type="RefSeq" id="XP_010418728.1"/>
    </source>
</evidence>
<dbReference type="RefSeq" id="XP_010418728.1">
    <property type="nucleotide sequence ID" value="XM_010420426.1"/>
</dbReference>
<evidence type="ECO:0000256" key="6">
    <source>
        <dbReference type="SAM" id="MobiDB-lite"/>
    </source>
</evidence>
<accession>A0ABM0T065</accession>
<keyword evidence="4" id="KW-0804">Transcription</keyword>
<evidence type="ECO:0000313" key="7">
    <source>
        <dbReference type="Proteomes" id="UP000694864"/>
    </source>
</evidence>
<evidence type="ECO:0000256" key="1">
    <source>
        <dbReference type="ARBA" id="ARBA00004123"/>
    </source>
</evidence>
<keyword evidence="5" id="KW-0539">Nucleus</keyword>
<evidence type="ECO:0000256" key="5">
    <source>
        <dbReference type="ARBA" id="ARBA00023242"/>
    </source>
</evidence>
<feature type="compositionally biased region" description="Basic and acidic residues" evidence="6">
    <location>
        <begin position="236"/>
        <end position="254"/>
    </location>
</feature>
<dbReference type="InterPro" id="IPR015300">
    <property type="entry name" value="DNA-bd_pseudobarrel_sf"/>
</dbReference>
<comment type="subcellular location">
    <subcellularLocation>
        <location evidence="1">Nucleus</location>
    </subcellularLocation>
</comment>
<keyword evidence="2" id="KW-0805">Transcription regulation</keyword>
<dbReference type="PANTHER" id="PTHR31541">
    <property type="entry name" value="B3 DOMAIN PLANT PROTEIN-RELATED"/>
    <property type="match status" value="1"/>
</dbReference>
<protein>
    <submittedName>
        <fullName evidence="8">B3 domain-containing protein At2g31460</fullName>
    </submittedName>
</protein>
<evidence type="ECO:0000256" key="3">
    <source>
        <dbReference type="ARBA" id="ARBA00023125"/>
    </source>
</evidence>
<reference evidence="8" key="2">
    <citation type="submission" date="2025-08" db="UniProtKB">
        <authorList>
            <consortium name="RefSeq"/>
        </authorList>
    </citation>
    <scope>IDENTIFICATION</scope>
    <source>
        <tissue evidence="8">Leaf</tissue>
    </source>
</reference>
<sequence length="273" mass="30456">MTCFQSRWAENATNECRWAEWHIGRSPYPTETTPVPDLVSKAMTTLNGYDAKLVIPKKTLFASDLDTKQSRLNLNVKLMNGFLSQDEQKTLSAKRSVGLRVAVLVAVHPPSKIRVIELHKREKNYSFVKGWKKLIADNANRLNVDESFSLYGFRSRGVQEVVRDCEGDNLCDLDEGSICFAIVPSKDSGNDDLPGETESALPGQTESALPAETEPTLPGETKSDLPGQTKSADWFNESHEFNHLSFDPNDREGYLPEETEDFGVNEDGSIRDA</sequence>
<organism evidence="7 8">
    <name type="scientific">Camelina sativa</name>
    <name type="common">False flax</name>
    <name type="synonym">Myagrum sativum</name>
    <dbReference type="NCBI Taxonomy" id="90675"/>
    <lineage>
        <taxon>Eukaryota</taxon>
        <taxon>Viridiplantae</taxon>
        <taxon>Streptophyta</taxon>
        <taxon>Embryophyta</taxon>
        <taxon>Tracheophyta</taxon>
        <taxon>Spermatophyta</taxon>
        <taxon>Magnoliopsida</taxon>
        <taxon>eudicotyledons</taxon>
        <taxon>Gunneridae</taxon>
        <taxon>Pentapetalae</taxon>
        <taxon>rosids</taxon>
        <taxon>malvids</taxon>
        <taxon>Brassicales</taxon>
        <taxon>Brassicaceae</taxon>
        <taxon>Camelineae</taxon>
        <taxon>Camelina</taxon>
    </lineage>
</organism>
<name>A0ABM0T065_CAMSA</name>
<feature type="compositionally biased region" description="Acidic residues" evidence="6">
    <location>
        <begin position="255"/>
        <end position="264"/>
    </location>
</feature>
<keyword evidence="7" id="KW-1185">Reference proteome</keyword>
<dbReference type="Proteomes" id="UP000694864">
    <property type="component" value="Chromosome 7"/>
</dbReference>
<reference evidence="7" key="1">
    <citation type="journal article" date="2014" name="Nat. Commun.">
        <title>The emerging biofuel crop Camelina sativa retains a highly undifferentiated hexaploid genome structure.</title>
        <authorList>
            <person name="Kagale S."/>
            <person name="Koh C."/>
            <person name="Nixon J."/>
            <person name="Bollina V."/>
            <person name="Clarke W.E."/>
            <person name="Tuteja R."/>
            <person name="Spillane C."/>
            <person name="Robinson S.J."/>
            <person name="Links M.G."/>
            <person name="Clarke C."/>
            <person name="Higgins E.E."/>
            <person name="Huebert T."/>
            <person name="Sharpe A.G."/>
            <person name="Parkin I.A."/>
        </authorList>
    </citation>
    <scope>NUCLEOTIDE SEQUENCE [LARGE SCALE GENOMIC DNA]</scope>
    <source>
        <strain evidence="7">cv. DH55</strain>
    </source>
</reference>
<proteinExistence type="predicted"/>
<dbReference type="GeneID" id="104704315"/>
<dbReference type="InterPro" id="IPR005508">
    <property type="entry name" value="At2g31720-like"/>
</dbReference>